<dbReference type="OrthoDB" id="4636359at2759"/>
<evidence type="ECO:0000313" key="1">
    <source>
        <dbReference type="EMBL" id="RBR02968.1"/>
    </source>
</evidence>
<sequence length="457" mass="54004">MTVYDPFGKLPPEIRLQVLTYTRCKSTILRLIEASPTMPQQYCVHKKYITRQVLAAEFNDQMIQDAMAVLLFPPLQHSGREAQGRLRSEPIDLHISAWGRSQPPDPLKDKDDHLLDQLNKLHNRILFLAEDYITKATSTIPSWAHVFLPDIRQSSAEGCLIFKGAKITARFNFANLTSLERKRFVKAFLKYELLCQANNTLYTPNHLPKRKVSNAEWEAVGCIHRYLCSLYGALFAQCTDAELSSLSTDLRFPDTFYFDANRHTPKLGLDFTDPPERRQDPEFELRPSWPSDKYRDCASYFSILGLDYLTKFLHYDMSEPNGRDHLRVQFQNTWSNNCRFGDEGWKAHLWGLFQNERDKHECDSFMYKEPSLSPSRPWYEVQHWSRMEKLRYKIGQQRAWVFFDDNYFYPQETSERPNFPSADFLEYQPRREYIRQFSDDYRRGLHPWQRTNNIKEA</sequence>
<dbReference type="EMBL" id="QKXC01000534">
    <property type="protein sequence ID" value="RBR02968.1"/>
    <property type="molecule type" value="Genomic_DNA"/>
</dbReference>
<comment type="caution">
    <text evidence="1">The sequence shown here is derived from an EMBL/GenBank/DDBJ whole genome shotgun (WGS) entry which is preliminary data.</text>
</comment>
<evidence type="ECO:0000313" key="2">
    <source>
        <dbReference type="Proteomes" id="UP000253153"/>
    </source>
</evidence>
<dbReference type="RefSeq" id="XP_031010018.1">
    <property type="nucleotide sequence ID" value="XM_031165923.1"/>
</dbReference>
<protein>
    <submittedName>
        <fullName evidence="1">Uncharacterized protein</fullName>
    </submittedName>
</protein>
<organism evidence="1 2">
    <name type="scientific">Fusarium coffeatum</name>
    <dbReference type="NCBI Taxonomy" id="231269"/>
    <lineage>
        <taxon>Eukaryota</taxon>
        <taxon>Fungi</taxon>
        <taxon>Dikarya</taxon>
        <taxon>Ascomycota</taxon>
        <taxon>Pezizomycotina</taxon>
        <taxon>Sordariomycetes</taxon>
        <taxon>Hypocreomycetidae</taxon>
        <taxon>Hypocreales</taxon>
        <taxon>Nectriaceae</taxon>
        <taxon>Fusarium</taxon>
        <taxon>Fusarium incarnatum-equiseti species complex</taxon>
    </lineage>
</organism>
<dbReference type="AlphaFoldDB" id="A0A366QFG0"/>
<accession>A0A366QFG0</accession>
<keyword evidence="2" id="KW-1185">Reference proteome</keyword>
<proteinExistence type="predicted"/>
<dbReference type="Proteomes" id="UP000253153">
    <property type="component" value="Unassembled WGS sequence"/>
</dbReference>
<reference evidence="1 2" key="1">
    <citation type="submission" date="2018-06" db="EMBL/GenBank/DDBJ databases">
        <title>Fusarium incarnatum-equiseti species complex species 28.</title>
        <authorList>
            <person name="Gardiner D.M."/>
        </authorList>
    </citation>
    <scope>NUCLEOTIDE SEQUENCE [LARGE SCALE GENOMIC DNA]</scope>
    <source>
        <strain evidence="1 2">FIESC_28</strain>
    </source>
</reference>
<gene>
    <name evidence="1" type="ORF">FIESC28_11819</name>
</gene>
<dbReference type="GeneID" id="42001219"/>
<name>A0A366QFG0_9HYPO</name>